<proteinExistence type="predicted"/>
<keyword evidence="1" id="KW-0732">Signal</keyword>
<evidence type="ECO:0000256" key="1">
    <source>
        <dbReference type="SAM" id="SignalP"/>
    </source>
</evidence>
<name>A0A219B1I0_9SPHN</name>
<organism evidence="3 4">
    <name type="scientific">Pacificimonas flava</name>
    <dbReference type="NCBI Taxonomy" id="1234595"/>
    <lineage>
        <taxon>Bacteria</taxon>
        <taxon>Pseudomonadati</taxon>
        <taxon>Pseudomonadota</taxon>
        <taxon>Alphaproteobacteria</taxon>
        <taxon>Sphingomonadales</taxon>
        <taxon>Sphingosinicellaceae</taxon>
        <taxon>Pacificimonas</taxon>
    </lineage>
</organism>
<dbReference type="GO" id="GO:0008236">
    <property type="term" value="F:serine-type peptidase activity"/>
    <property type="evidence" value="ECO:0007669"/>
    <property type="project" value="InterPro"/>
</dbReference>
<dbReference type="Proteomes" id="UP000198462">
    <property type="component" value="Unassembled WGS sequence"/>
</dbReference>
<evidence type="ECO:0000259" key="2">
    <source>
        <dbReference type="SMART" id="SM00245"/>
    </source>
</evidence>
<sequence>MNVGLRQFALFLSLPLLLAAAPSVDPRESASEVAQAIEENFYDPALGRQIGEGLRDAASEGKFDGLTSGYAVAEALSAELGPLDGHLRVRWTEPSAAQADATQTEPRRPAVSWRERERRAGWGFTQASILPGNIALIEMSGFADIDFADPADPARGAADAALKLTADADAVIFDLRQNGGGSPAMVGYLVSAFTSADADIYNVFHSREGTESEAPGEFHPRPDLKRPVYILTSKLTASAAEAFPYTLQAADRATIVGEATRGAANPGGEIETASGYFVFVPFGTPVNPVTGGNWEGTGVAVDIAVAADEALATAQKAAFETLMETENAGPETAWVLEALKAEERGVAPARPLAAYSGHFGSSDVTVEEGALTLRRGVRSVRLRPLGGDSFYPEGQPERRVRFDVAEDRATALERESAFGSFSRSERTAEN</sequence>
<dbReference type="Pfam" id="PF03572">
    <property type="entry name" value="Peptidase_S41"/>
    <property type="match status" value="1"/>
</dbReference>
<comment type="caution">
    <text evidence="3">The sequence shown here is derived from an EMBL/GenBank/DDBJ whole genome shotgun (WGS) entry which is preliminary data.</text>
</comment>
<dbReference type="InterPro" id="IPR005151">
    <property type="entry name" value="Tail-specific_protease"/>
</dbReference>
<dbReference type="Gene3D" id="3.30.750.44">
    <property type="match status" value="1"/>
</dbReference>
<evidence type="ECO:0000313" key="4">
    <source>
        <dbReference type="Proteomes" id="UP000198462"/>
    </source>
</evidence>
<dbReference type="SUPFAM" id="SSF52096">
    <property type="entry name" value="ClpP/crotonase"/>
    <property type="match status" value="1"/>
</dbReference>
<keyword evidence="4" id="KW-1185">Reference proteome</keyword>
<dbReference type="Gene3D" id="3.90.226.10">
    <property type="entry name" value="2-enoyl-CoA Hydratase, Chain A, domain 1"/>
    <property type="match status" value="1"/>
</dbReference>
<dbReference type="GO" id="GO:0006508">
    <property type="term" value="P:proteolysis"/>
    <property type="evidence" value="ECO:0007669"/>
    <property type="project" value="InterPro"/>
</dbReference>
<accession>A0A219B1I0</accession>
<dbReference type="OrthoDB" id="9758793at2"/>
<dbReference type="CDD" id="cd07563">
    <property type="entry name" value="Peptidase_S41_IRBP"/>
    <property type="match status" value="1"/>
</dbReference>
<evidence type="ECO:0000313" key="3">
    <source>
        <dbReference type="EMBL" id="OWV32180.1"/>
    </source>
</evidence>
<dbReference type="PANTHER" id="PTHR11261">
    <property type="entry name" value="INTERPHOTORECEPTOR RETINOID-BINDING PROTEIN"/>
    <property type="match status" value="1"/>
</dbReference>
<feature type="signal peptide" evidence="1">
    <location>
        <begin position="1"/>
        <end position="20"/>
    </location>
</feature>
<feature type="chain" id="PRO_5012894553" description="Tail specific protease domain-containing protein" evidence="1">
    <location>
        <begin position="21"/>
        <end position="430"/>
    </location>
</feature>
<dbReference type="RefSeq" id="WP_088710977.1">
    <property type="nucleotide sequence ID" value="NZ_NFZT01000001.1"/>
</dbReference>
<dbReference type="AlphaFoldDB" id="A0A219B1I0"/>
<reference evidence="4" key="1">
    <citation type="submission" date="2017-05" db="EMBL/GenBank/DDBJ databases">
        <authorList>
            <person name="Lin X."/>
        </authorList>
    </citation>
    <scope>NUCLEOTIDE SEQUENCE [LARGE SCALE GENOMIC DNA]</scope>
    <source>
        <strain evidence="4">JLT2012</strain>
    </source>
</reference>
<dbReference type="InterPro" id="IPR029045">
    <property type="entry name" value="ClpP/crotonase-like_dom_sf"/>
</dbReference>
<dbReference type="EMBL" id="NFZT01000001">
    <property type="protein sequence ID" value="OWV32180.1"/>
    <property type="molecule type" value="Genomic_DNA"/>
</dbReference>
<dbReference type="SMART" id="SM00245">
    <property type="entry name" value="TSPc"/>
    <property type="match status" value="1"/>
</dbReference>
<feature type="domain" description="Tail specific protease" evidence="2">
    <location>
        <begin position="94"/>
        <end position="306"/>
    </location>
</feature>
<gene>
    <name evidence="3" type="ORF">B5C34_01080</name>
</gene>
<dbReference type="PANTHER" id="PTHR11261:SF3">
    <property type="entry name" value="RETINOL-BINDING PROTEIN 3"/>
    <property type="match status" value="1"/>
</dbReference>
<protein>
    <recommendedName>
        <fullName evidence="2">Tail specific protease domain-containing protein</fullName>
    </recommendedName>
</protein>